<protein>
    <recommendedName>
        <fullName evidence="3">Outer membrane protein beta-barrel domain-containing protein</fullName>
    </recommendedName>
</protein>
<sequence>MALACLGAQARSEQAAPGGLQASEASLRLEYQRVSVPGDRPLDLMGFHFHQQVMEGIKLGAGFYAPLFKGEYGGFVAADLGVLARYPLAGPWYVTAGLSAGGGGGGRSVEHSKLLSGTGGFIKGHLGLGYDFGDFSVGASLSRLKFRQSLIDGSQANVFIEFPFRYLTGPHAGHGQALPPGDDRRAAQEMGESMLTLSLDNYRQQDPQGSNKRTVGLGELQFAHFFAQDSYWFASLGMGYRGMPLYNQLLGGAGQRWRLSPALTLYGQLGLGSGGYAPEVIDTASGLLVYPRLGLEYALDRDLGLAFTLGYMTAPRGSSRNQTFGLALTRHLRSGQSGDAVGPARYQGLRMSVFQHTAFHLSYREQARPSLQMMGLQLDLPLDAHWYLPLQASGAYNAYLGYPGYAEILAGLGLQTALAREDRFQFFGQLMGGANVHGKVAKVSAGLRWIVDERLALNASLGRTLGRGDTGGHFSASNLTLGLDYRFSLPTR</sequence>
<dbReference type="RefSeq" id="WP_347607999.1">
    <property type="nucleotide sequence ID" value="NZ_JBDPZC010000002.1"/>
</dbReference>
<dbReference type="Proteomes" id="UP001462640">
    <property type="component" value="Unassembled WGS sequence"/>
</dbReference>
<keyword evidence="2" id="KW-1185">Reference proteome</keyword>
<name>A0ABV0GBR8_9BURK</name>
<reference evidence="1 2" key="1">
    <citation type="submission" date="2024-05" db="EMBL/GenBank/DDBJ databases">
        <title>Roseateles sp. 2.12 16S ribosomal RNA gene Genome sequencing and assembly.</title>
        <authorList>
            <person name="Woo H."/>
        </authorList>
    </citation>
    <scope>NUCLEOTIDE SEQUENCE [LARGE SCALE GENOMIC DNA]</scope>
    <source>
        <strain evidence="1 2">2.12</strain>
    </source>
</reference>
<evidence type="ECO:0000313" key="1">
    <source>
        <dbReference type="EMBL" id="MEO3712502.1"/>
    </source>
</evidence>
<comment type="caution">
    <text evidence="1">The sequence shown here is derived from an EMBL/GenBank/DDBJ whole genome shotgun (WGS) entry which is preliminary data.</text>
</comment>
<organism evidence="1 2">
    <name type="scientific">Roseateles flavus</name>
    <dbReference type="NCBI Taxonomy" id="3149041"/>
    <lineage>
        <taxon>Bacteria</taxon>
        <taxon>Pseudomonadati</taxon>
        <taxon>Pseudomonadota</taxon>
        <taxon>Betaproteobacteria</taxon>
        <taxon>Burkholderiales</taxon>
        <taxon>Sphaerotilaceae</taxon>
        <taxon>Roseateles</taxon>
    </lineage>
</organism>
<accession>A0ABV0GBR8</accession>
<dbReference type="EMBL" id="JBDPZC010000002">
    <property type="protein sequence ID" value="MEO3712502.1"/>
    <property type="molecule type" value="Genomic_DNA"/>
</dbReference>
<gene>
    <name evidence="1" type="ORF">ABDJ40_06950</name>
</gene>
<proteinExistence type="predicted"/>
<evidence type="ECO:0008006" key="3">
    <source>
        <dbReference type="Google" id="ProtNLM"/>
    </source>
</evidence>
<evidence type="ECO:0000313" key="2">
    <source>
        <dbReference type="Proteomes" id="UP001462640"/>
    </source>
</evidence>